<name>A0A6L6IQZ1_9ENTR</name>
<evidence type="ECO:0000259" key="1">
    <source>
        <dbReference type="Pfam" id="PF11823"/>
    </source>
</evidence>
<reference evidence="2 3" key="1">
    <citation type="submission" date="2019-11" db="EMBL/GenBank/DDBJ databases">
        <title>Escherichia alba sp. nov. isolated from the gut of plastic-eating superworms Zophobas atratus.</title>
        <authorList>
            <person name="Yang Y."/>
        </authorList>
    </citation>
    <scope>NUCLEOTIDE SEQUENCE [LARGE SCALE GENOMIC DNA]</scope>
    <source>
        <strain evidence="3">BIT-B35</strain>
    </source>
</reference>
<keyword evidence="3" id="KW-1185">Reference proteome</keyword>
<dbReference type="InterPro" id="IPR021778">
    <property type="entry name" value="Se/S_carrier-like"/>
</dbReference>
<gene>
    <name evidence="2" type="ORF">GJV78_20885</name>
</gene>
<dbReference type="OrthoDB" id="5589216at2"/>
<comment type="caution">
    <text evidence="2">The sequence shown here is derived from an EMBL/GenBank/DDBJ whole genome shotgun (WGS) entry which is preliminary data.</text>
</comment>
<dbReference type="EMBL" id="WMJZ01000049">
    <property type="protein sequence ID" value="MTH48655.1"/>
    <property type="molecule type" value="Genomic_DNA"/>
</dbReference>
<dbReference type="Pfam" id="PF11823">
    <property type="entry name" value="Se_S_carrier"/>
    <property type="match status" value="1"/>
</dbReference>
<dbReference type="AlphaFoldDB" id="A0A6L6IQZ1"/>
<feature type="domain" description="Putative Se/S carrier protein-like" evidence="1">
    <location>
        <begin position="3"/>
        <end position="59"/>
    </location>
</feature>
<evidence type="ECO:0000313" key="2">
    <source>
        <dbReference type="EMBL" id="MTH48655.1"/>
    </source>
</evidence>
<sequence>MSDYLYLFHATPGVIQTRRLLHSRGVPFRVTDIPRQLRGGCGLCIILSCAPGEEIQWVLPGHTAAIYRAEAETWRLVASFDAG</sequence>
<proteinExistence type="predicted"/>
<dbReference type="Proteomes" id="UP000477739">
    <property type="component" value="Unassembled WGS sequence"/>
</dbReference>
<protein>
    <submittedName>
        <fullName evidence="2">DUF3343 domain-containing protein</fullName>
    </submittedName>
</protein>
<evidence type="ECO:0000313" key="3">
    <source>
        <dbReference type="Proteomes" id="UP000477739"/>
    </source>
</evidence>
<organism evidence="2 3">
    <name type="scientific">Intestinirhabdus alba</name>
    <dbReference type="NCBI Taxonomy" id="2899544"/>
    <lineage>
        <taxon>Bacteria</taxon>
        <taxon>Pseudomonadati</taxon>
        <taxon>Pseudomonadota</taxon>
        <taxon>Gammaproteobacteria</taxon>
        <taxon>Enterobacterales</taxon>
        <taxon>Enterobacteriaceae</taxon>
        <taxon>Intestinirhabdus</taxon>
    </lineage>
</organism>
<accession>A0A6L6IQZ1</accession>
<dbReference type="RefSeq" id="WP_155110065.1">
    <property type="nucleotide sequence ID" value="NZ_WMJZ01000049.1"/>
</dbReference>